<dbReference type="Gene3D" id="3.40.250.10">
    <property type="entry name" value="Rhodanese-like domain"/>
    <property type="match status" value="1"/>
</dbReference>
<dbReference type="OrthoDB" id="9791096at2"/>
<proteinExistence type="predicted"/>
<dbReference type="KEGG" id="gbi:PG2T_05285"/>
<dbReference type="AlphaFoldDB" id="A0A1B1YSN9"/>
<dbReference type="FunCoup" id="A0A1B1YSN9">
    <property type="interactions" value="137"/>
</dbReference>
<dbReference type="InParanoid" id="A0A1B1YSN9"/>
<dbReference type="PANTHER" id="PTHR44086:SF13">
    <property type="entry name" value="THIOSULFATE SULFURTRANSFERASE PSPE"/>
    <property type="match status" value="1"/>
</dbReference>
<dbReference type="PROSITE" id="PS50206">
    <property type="entry name" value="RHODANESE_3"/>
    <property type="match status" value="1"/>
</dbReference>
<sequence>MTRYQALLQDAKTRIREIGIDDLHTQAAGLGLLIDTREPAEWAEGHIPGATPIPRGILEGKIEQLAPDVDQPIVLYCASGGRSALAADSLQRMGYRKVLSLAGGFNAWRDAGHPLQR</sequence>
<evidence type="ECO:0000313" key="3">
    <source>
        <dbReference type="Proteomes" id="UP000092952"/>
    </source>
</evidence>
<dbReference type="InterPro" id="IPR036873">
    <property type="entry name" value="Rhodanese-like_dom_sf"/>
</dbReference>
<dbReference type="GO" id="GO:0004792">
    <property type="term" value="F:thiosulfate-cyanide sulfurtransferase activity"/>
    <property type="evidence" value="ECO:0007669"/>
    <property type="project" value="TreeGrafter"/>
</dbReference>
<organism evidence="2 3">
    <name type="scientific">Immundisolibacter cernigliae</name>
    <dbReference type="NCBI Taxonomy" id="1810504"/>
    <lineage>
        <taxon>Bacteria</taxon>
        <taxon>Pseudomonadati</taxon>
        <taxon>Pseudomonadota</taxon>
        <taxon>Gammaproteobacteria</taxon>
        <taxon>Immundisolibacterales</taxon>
        <taxon>Immundisolibacteraceae</taxon>
        <taxon>Immundisolibacter</taxon>
    </lineage>
</organism>
<dbReference type="RefSeq" id="WP_068803220.1">
    <property type="nucleotide sequence ID" value="NZ_CP014671.1"/>
</dbReference>
<dbReference type="SMART" id="SM00450">
    <property type="entry name" value="RHOD"/>
    <property type="match status" value="1"/>
</dbReference>
<dbReference type="Proteomes" id="UP000092952">
    <property type="component" value="Chromosome"/>
</dbReference>
<keyword evidence="3" id="KW-1185">Reference proteome</keyword>
<feature type="domain" description="Rhodanese" evidence="1">
    <location>
        <begin position="32"/>
        <end position="117"/>
    </location>
</feature>
<name>A0A1B1YSN9_9GAMM</name>
<protein>
    <submittedName>
        <fullName evidence="2">Sulfurtransferase</fullName>
    </submittedName>
</protein>
<reference evidence="3" key="1">
    <citation type="submission" date="2016-03" db="EMBL/GenBank/DDBJ databases">
        <title>Complete genome sequence of Solimmundus cernigliae, representing a novel lineage of polycyclic aromatic hydrocarbon degraders within the Gammaproteobacteria.</title>
        <authorList>
            <person name="Singleton D.R."/>
            <person name="Dickey A.N."/>
            <person name="Scholl E.H."/>
            <person name="Wright F.A."/>
            <person name="Aitken M.D."/>
        </authorList>
    </citation>
    <scope>NUCLEOTIDE SEQUENCE [LARGE SCALE GENOMIC DNA]</scope>
    <source>
        <strain evidence="3">TR3.2</strain>
    </source>
</reference>
<dbReference type="EMBL" id="CP014671">
    <property type="protein sequence ID" value="ANX03663.1"/>
    <property type="molecule type" value="Genomic_DNA"/>
</dbReference>
<keyword evidence="2" id="KW-0808">Transferase</keyword>
<dbReference type="PANTHER" id="PTHR44086">
    <property type="entry name" value="THIOSULFATE SULFURTRANSFERASE RDL2, MITOCHONDRIAL-RELATED"/>
    <property type="match status" value="1"/>
</dbReference>
<evidence type="ECO:0000259" key="1">
    <source>
        <dbReference type="PROSITE" id="PS50206"/>
    </source>
</evidence>
<dbReference type="STRING" id="1810504.PG2T_05285"/>
<dbReference type="InterPro" id="IPR001763">
    <property type="entry name" value="Rhodanese-like_dom"/>
</dbReference>
<evidence type="ECO:0000313" key="2">
    <source>
        <dbReference type="EMBL" id="ANX03663.1"/>
    </source>
</evidence>
<dbReference type="SUPFAM" id="SSF52821">
    <property type="entry name" value="Rhodanese/Cell cycle control phosphatase"/>
    <property type="match status" value="1"/>
</dbReference>
<dbReference type="CDD" id="cd00158">
    <property type="entry name" value="RHOD"/>
    <property type="match status" value="1"/>
</dbReference>
<gene>
    <name evidence="2" type="ORF">PG2T_05285</name>
</gene>
<dbReference type="Pfam" id="PF00581">
    <property type="entry name" value="Rhodanese"/>
    <property type="match status" value="1"/>
</dbReference>
<accession>A0A1B1YSN9</accession>